<dbReference type="SUPFAM" id="SSF56935">
    <property type="entry name" value="Porins"/>
    <property type="match status" value="1"/>
</dbReference>
<comment type="caution">
    <text evidence="1">The sequence shown here is derived from an EMBL/GenBank/DDBJ whole genome shotgun (WGS) entry which is preliminary data.</text>
</comment>
<organism evidence="1">
    <name type="scientific">candidate division WOR-3 bacterium</name>
    <dbReference type="NCBI Taxonomy" id="2052148"/>
    <lineage>
        <taxon>Bacteria</taxon>
        <taxon>Bacteria division WOR-3</taxon>
    </lineage>
</organism>
<gene>
    <name evidence="1" type="ORF">ENW73_05140</name>
</gene>
<evidence type="ECO:0000313" key="1">
    <source>
        <dbReference type="EMBL" id="HHS52235.1"/>
    </source>
</evidence>
<dbReference type="NCBIfam" id="NF033709">
    <property type="entry name" value="PorV_fam"/>
    <property type="match status" value="1"/>
</dbReference>
<dbReference type="EMBL" id="DTLI01000134">
    <property type="protein sequence ID" value="HHS52235.1"/>
    <property type="molecule type" value="Genomic_DNA"/>
</dbReference>
<reference evidence="1" key="1">
    <citation type="journal article" date="2020" name="mSystems">
        <title>Genome- and Community-Level Interaction Insights into Carbon Utilization and Element Cycling Functions of Hydrothermarchaeota in Hydrothermal Sediment.</title>
        <authorList>
            <person name="Zhou Z."/>
            <person name="Liu Y."/>
            <person name="Xu W."/>
            <person name="Pan J."/>
            <person name="Luo Z.H."/>
            <person name="Li M."/>
        </authorList>
    </citation>
    <scope>NUCLEOTIDE SEQUENCE [LARGE SCALE GENOMIC DNA]</scope>
    <source>
        <strain evidence="1">SpSt-876</strain>
    </source>
</reference>
<accession>A0A7C6EAY7</accession>
<protein>
    <submittedName>
        <fullName evidence="1">PorV/PorQ family protein</fullName>
    </submittedName>
</protein>
<dbReference type="AlphaFoldDB" id="A0A7C6EAY7"/>
<name>A0A7C6EAY7_UNCW3</name>
<sequence>MISILLLFIFNQSPEPAFLRIPVFARPAGLGGSYVSLSDDAAAIFYNPAGINSSQTGINFTEWLFDTRFTALASYYRFKNTVAVGIGFYYLSYGRIEQYDENEILIGDFSPYSYVAIISLAKPITKNLSLGISGKFLSEKIYKTTNNGWAGDIGLKFSHSLFSIGTDFKNFSKTTQSFIKELGFSITPVKSLLVCLDFAHYTKLTLRTGFEYKIMPLAFRFGLNDTKPTFGVGYIQKSFSFDYAFINFPDLGLIHEFSLSLGVK</sequence>
<proteinExistence type="predicted"/>
<dbReference type="Gene3D" id="2.40.160.60">
    <property type="entry name" value="Outer membrane protein transport protein (OMPP1/FadL/TodX)"/>
    <property type="match status" value="1"/>
</dbReference>